<evidence type="ECO:0000313" key="4">
    <source>
        <dbReference type="Proteomes" id="UP000594638"/>
    </source>
</evidence>
<name>A0A8S0USL4_OLEEU</name>
<sequence>MEEDKIECIMRLEEEQQSSGVPFQSLERLGLHSLPNLIGLFKWEAVAAPLPRGTFSCLQVLSISGCDKIKKVFPPCLVHNFHNLQFLNLRDCGQIEEIIEDDKNEGADITLPRLKKLFLQNLSQVKSICKGKMICNSIGYIRLEGIKNIKEFPLYFPLLDGQLSHPPCLRTIQIDREEKEWWESLEWPHHNAKNVLQHLVKFQFNDKGTPGMYFWNKERNA</sequence>
<organism evidence="3 4">
    <name type="scientific">Olea europaea subsp. europaea</name>
    <dbReference type="NCBI Taxonomy" id="158383"/>
    <lineage>
        <taxon>Eukaryota</taxon>
        <taxon>Viridiplantae</taxon>
        <taxon>Streptophyta</taxon>
        <taxon>Embryophyta</taxon>
        <taxon>Tracheophyta</taxon>
        <taxon>Spermatophyta</taxon>
        <taxon>Magnoliopsida</taxon>
        <taxon>eudicotyledons</taxon>
        <taxon>Gunneridae</taxon>
        <taxon>Pentapetalae</taxon>
        <taxon>asterids</taxon>
        <taxon>lamiids</taxon>
        <taxon>Lamiales</taxon>
        <taxon>Oleaceae</taxon>
        <taxon>Oleeae</taxon>
        <taxon>Olea</taxon>
    </lineage>
</organism>
<dbReference type="InterPro" id="IPR050905">
    <property type="entry name" value="Plant_NBS-LRR"/>
</dbReference>
<dbReference type="InterPro" id="IPR032675">
    <property type="entry name" value="LRR_dom_sf"/>
</dbReference>
<reference evidence="3 4" key="1">
    <citation type="submission" date="2019-12" db="EMBL/GenBank/DDBJ databases">
        <authorList>
            <person name="Alioto T."/>
            <person name="Alioto T."/>
            <person name="Gomez Garrido J."/>
        </authorList>
    </citation>
    <scope>NUCLEOTIDE SEQUENCE [LARGE SCALE GENOMIC DNA]</scope>
</reference>
<dbReference type="Gene3D" id="3.80.10.10">
    <property type="entry name" value="Ribonuclease Inhibitor"/>
    <property type="match status" value="1"/>
</dbReference>
<evidence type="ECO:0000256" key="1">
    <source>
        <dbReference type="ARBA" id="ARBA00022821"/>
    </source>
</evidence>
<protein>
    <recommendedName>
        <fullName evidence="2">Disease resistance protein At4g27190-like leucine-rich repeats domain-containing protein</fullName>
    </recommendedName>
</protein>
<dbReference type="Proteomes" id="UP000594638">
    <property type="component" value="Unassembled WGS sequence"/>
</dbReference>
<dbReference type="SUPFAM" id="SSF52047">
    <property type="entry name" value="RNI-like"/>
    <property type="match status" value="1"/>
</dbReference>
<dbReference type="Gramene" id="OE9A009539T1">
    <property type="protein sequence ID" value="OE9A009539C1"/>
    <property type="gene ID" value="OE9A009539"/>
</dbReference>
<feature type="domain" description="Disease resistance protein At4g27190-like leucine-rich repeats" evidence="2">
    <location>
        <begin position="49"/>
        <end position="131"/>
    </location>
</feature>
<accession>A0A8S0USL4</accession>
<evidence type="ECO:0000313" key="3">
    <source>
        <dbReference type="EMBL" id="CAA3023259.1"/>
    </source>
</evidence>
<dbReference type="PANTHER" id="PTHR33463:SF187">
    <property type="entry name" value="AND NB-ARC DOMAIN DISEASE RESISTANCE PROTEIN, PUTATIVE-RELATED"/>
    <property type="match status" value="1"/>
</dbReference>
<dbReference type="InterPro" id="IPR057135">
    <property type="entry name" value="At4g27190-like_LRR"/>
</dbReference>
<keyword evidence="4" id="KW-1185">Reference proteome</keyword>
<dbReference type="OrthoDB" id="1750503at2759"/>
<dbReference type="AlphaFoldDB" id="A0A8S0USL4"/>
<dbReference type="PANTHER" id="PTHR33463">
    <property type="entry name" value="NB-ARC DOMAIN-CONTAINING PROTEIN-RELATED"/>
    <property type="match status" value="1"/>
</dbReference>
<proteinExistence type="predicted"/>
<evidence type="ECO:0000259" key="2">
    <source>
        <dbReference type="Pfam" id="PF23247"/>
    </source>
</evidence>
<gene>
    <name evidence="3" type="ORF">OLEA9_A009539</name>
</gene>
<comment type="caution">
    <text evidence="3">The sequence shown here is derived from an EMBL/GenBank/DDBJ whole genome shotgun (WGS) entry which is preliminary data.</text>
</comment>
<keyword evidence="1" id="KW-0611">Plant defense</keyword>
<dbReference type="Pfam" id="PF23247">
    <property type="entry name" value="LRR_RPS2"/>
    <property type="match status" value="1"/>
</dbReference>
<dbReference type="EMBL" id="CACTIH010009086">
    <property type="protein sequence ID" value="CAA3023259.1"/>
    <property type="molecule type" value="Genomic_DNA"/>
</dbReference>